<evidence type="ECO:0000313" key="4">
    <source>
        <dbReference type="Proteomes" id="UP001497516"/>
    </source>
</evidence>
<evidence type="ECO:0000313" key="3">
    <source>
        <dbReference type="EMBL" id="CAL1407255.1"/>
    </source>
</evidence>
<dbReference type="Pfam" id="PF03478">
    <property type="entry name" value="Beta-prop_KIB1-4"/>
    <property type="match status" value="1"/>
</dbReference>
<dbReference type="AlphaFoldDB" id="A0AAV2GCQ9"/>
<keyword evidence="4" id="KW-1185">Reference proteome</keyword>
<feature type="region of interest" description="Disordered" evidence="1">
    <location>
        <begin position="1"/>
        <end position="59"/>
    </location>
</feature>
<evidence type="ECO:0000256" key="1">
    <source>
        <dbReference type="SAM" id="MobiDB-lite"/>
    </source>
</evidence>
<feature type="domain" description="KIB1-4 beta-propeller" evidence="2">
    <location>
        <begin position="60"/>
        <end position="266"/>
    </location>
</feature>
<name>A0AAV2GCQ9_9ROSI</name>
<feature type="compositionally biased region" description="Low complexity" evidence="1">
    <location>
        <begin position="1"/>
        <end position="28"/>
    </location>
</feature>
<proteinExistence type="predicted"/>
<protein>
    <recommendedName>
        <fullName evidence="2">KIB1-4 beta-propeller domain-containing protein</fullName>
    </recommendedName>
</protein>
<sequence length="345" mass="38316">MGGCSSSTRGTAAAATTPTSSASTSTTQSPPPTCPSRTSPWRTRTTSRPSSAPSSLPPLMMTWSRTATCSSDTLAWSSTVGRGGQNWKLAALHELDMDYIVKDTSYSRGKLFLVGSGNRFVVVDVIFGNNHIYHSDDMNKQIIKVKPSSQVFYLSREMLDKGDREDESRFSNLCHLDDDFPLVIISRCTKDGGVTFRCYKLVLLERGGGVCSRDEGIEWKEVTSLHGFSVFLGSHKSFALGGVADNNGVNYGVGANRVYFSFCFAEHGLFMNHEMFWSCHQNKCGVLDLGGGGEVVEWFHPCRGLGDHNYVWFLPSPWEIIRYMQQRKAKKPDRLPGKKDEIYDN</sequence>
<evidence type="ECO:0000259" key="2">
    <source>
        <dbReference type="Pfam" id="PF03478"/>
    </source>
</evidence>
<feature type="compositionally biased region" description="Low complexity" evidence="1">
    <location>
        <begin position="35"/>
        <end position="58"/>
    </location>
</feature>
<reference evidence="3 4" key="1">
    <citation type="submission" date="2024-04" db="EMBL/GenBank/DDBJ databases">
        <authorList>
            <person name="Fracassetti M."/>
        </authorList>
    </citation>
    <scope>NUCLEOTIDE SEQUENCE [LARGE SCALE GENOMIC DNA]</scope>
</reference>
<accession>A0AAV2GCQ9</accession>
<dbReference type="InterPro" id="IPR005174">
    <property type="entry name" value="KIB1-4_b-propeller"/>
</dbReference>
<dbReference type="EMBL" id="OZ034821">
    <property type="protein sequence ID" value="CAL1407255.1"/>
    <property type="molecule type" value="Genomic_DNA"/>
</dbReference>
<organism evidence="3 4">
    <name type="scientific">Linum trigynum</name>
    <dbReference type="NCBI Taxonomy" id="586398"/>
    <lineage>
        <taxon>Eukaryota</taxon>
        <taxon>Viridiplantae</taxon>
        <taxon>Streptophyta</taxon>
        <taxon>Embryophyta</taxon>
        <taxon>Tracheophyta</taxon>
        <taxon>Spermatophyta</taxon>
        <taxon>Magnoliopsida</taxon>
        <taxon>eudicotyledons</taxon>
        <taxon>Gunneridae</taxon>
        <taxon>Pentapetalae</taxon>
        <taxon>rosids</taxon>
        <taxon>fabids</taxon>
        <taxon>Malpighiales</taxon>
        <taxon>Linaceae</taxon>
        <taxon>Linum</taxon>
    </lineage>
</organism>
<dbReference type="Proteomes" id="UP001497516">
    <property type="component" value="Chromosome 8"/>
</dbReference>
<gene>
    <name evidence="3" type="ORF">LTRI10_LOCUS46934</name>
</gene>